<dbReference type="AlphaFoldDB" id="A0A329T578"/>
<dbReference type="EMBL" id="RCMK01000041">
    <property type="protein sequence ID" value="KAG2952204.1"/>
    <property type="molecule type" value="Genomic_DNA"/>
</dbReference>
<evidence type="ECO:0000313" key="2">
    <source>
        <dbReference type="EMBL" id="KAG2869266.1"/>
    </source>
</evidence>
<organism evidence="7 8">
    <name type="scientific">Phytophthora cactorum</name>
    <dbReference type="NCBI Taxonomy" id="29920"/>
    <lineage>
        <taxon>Eukaryota</taxon>
        <taxon>Sar</taxon>
        <taxon>Stramenopiles</taxon>
        <taxon>Oomycota</taxon>
        <taxon>Peronosporomycetes</taxon>
        <taxon>Peronosporales</taxon>
        <taxon>Peronosporaceae</taxon>
        <taxon>Phytophthora</taxon>
    </lineage>
</organism>
<reference evidence="2" key="2">
    <citation type="submission" date="2018-10" db="EMBL/GenBank/DDBJ databases">
        <title>Effector identification in a new, highly contiguous assembly of the strawberry crown rot pathogen Phytophthora cactorum.</title>
        <authorList>
            <person name="Armitage A.D."/>
            <person name="Nellist C.F."/>
            <person name="Bates H."/>
            <person name="Vickerstaff R.J."/>
            <person name="Harrison R.J."/>
        </authorList>
    </citation>
    <scope>NUCLEOTIDE SEQUENCE</scope>
    <source>
        <strain evidence="2">15-7</strain>
        <strain evidence="3">4032</strain>
        <strain evidence="4">4040</strain>
        <strain evidence="5">P415</strain>
        <strain evidence="6">P421</strain>
    </source>
</reference>
<dbReference type="InterPro" id="IPR012337">
    <property type="entry name" value="RNaseH-like_sf"/>
</dbReference>
<evidence type="ECO:0000313" key="7">
    <source>
        <dbReference type="EMBL" id="RAW43790.1"/>
    </source>
</evidence>
<keyword evidence="8" id="KW-1185">Reference proteome</keyword>
<proteinExistence type="predicted"/>
<dbReference type="EMBL" id="RCMG01000003">
    <property type="protein sequence ID" value="KAG2869266.1"/>
    <property type="molecule type" value="Genomic_DNA"/>
</dbReference>
<sequence>MTKDDLTPLLLVRRGGVVCWRVEALCEHVDILRWFRESGSVLFPSISALARVWLGRAPSNAFQERVFPTGGIVMSSLRTRTDNHRAEMQVLLKHNRKEIQRMEAGSTSSATLQLLRV</sequence>
<reference evidence="7 8" key="1">
    <citation type="submission" date="2018-01" db="EMBL/GenBank/DDBJ databases">
        <title>Draft genome of the strawberry crown rot pathogen Phytophthora cactorum.</title>
        <authorList>
            <person name="Armitage A.D."/>
            <person name="Lysoe E."/>
            <person name="Nellist C.F."/>
            <person name="Harrison R.J."/>
            <person name="Brurberg M.B."/>
        </authorList>
    </citation>
    <scope>NUCLEOTIDE SEQUENCE [LARGE SCALE GENOMIC DNA]</scope>
    <source>
        <strain evidence="7 8">10300</strain>
    </source>
</reference>
<dbReference type="Pfam" id="PF05699">
    <property type="entry name" value="Dimer_Tnp_hAT"/>
    <property type="match status" value="1"/>
</dbReference>
<name>A0A329T578_9STRA</name>
<evidence type="ECO:0000313" key="6">
    <source>
        <dbReference type="EMBL" id="KAG3227967.1"/>
    </source>
</evidence>
<dbReference type="SUPFAM" id="SSF53098">
    <property type="entry name" value="Ribonuclease H-like"/>
    <property type="match status" value="1"/>
</dbReference>
<gene>
    <name evidence="7" type="ORF">PC110_g88</name>
    <name evidence="2" type="ORF">PC113_g273</name>
    <name evidence="3" type="ORF">PC115_g141</name>
    <name evidence="4" type="ORF">PC117_g2992</name>
    <name evidence="5" type="ORF">PC118_g2361</name>
    <name evidence="6" type="ORF">PC129_g1457</name>
</gene>
<evidence type="ECO:0000313" key="5">
    <source>
        <dbReference type="EMBL" id="KAG2996604.1"/>
    </source>
</evidence>
<dbReference type="Proteomes" id="UP000774804">
    <property type="component" value="Unassembled WGS sequence"/>
</dbReference>
<dbReference type="VEuPathDB" id="FungiDB:PC110_g88"/>
<protein>
    <recommendedName>
        <fullName evidence="1">HAT C-terminal dimerisation domain-containing protein</fullName>
    </recommendedName>
</protein>
<dbReference type="EMBL" id="RCMV01000023">
    <property type="protein sequence ID" value="KAG3227967.1"/>
    <property type="molecule type" value="Genomic_DNA"/>
</dbReference>
<dbReference type="EMBL" id="MJFZ01000001">
    <property type="protein sequence ID" value="RAW43790.1"/>
    <property type="molecule type" value="Genomic_DNA"/>
</dbReference>
<evidence type="ECO:0000313" key="4">
    <source>
        <dbReference type="EMBL" id="KAG2952204.1"/>
    </source>
</evidence>
<dbReference type="EMBL" id="RCMI01000002">
    <property type="protein sequence ID" value="KAG2944698.1"/>
    <property type="molecule type" value="Genomic_DNA"/>
</dbReference>
<dbReference type="Proteomes" id="UP000736787">
    <property type="component" value="Unassembled WGS sequence"/>
</dbReference>
<feature type="domain" description="HAT C-terminal dimerisation" evidence="1">
    <location>
        <begin position="19"/>
        <end position="95"/>
    </location>
</feature>
<dbReference type="OrthoDB" id="126518at2759"/>
<dbReference type="Proteomes" id="UP000760860">
    <property type="component" value="Unassembled WGS sequence"/>
</dbReference>
<dbReference type="Proteomes" id="UP000697107">
    <property type="component" value="Unassembled WGS sequence"/>
</dbReference>
<evidence type="ECO:0000313" key="3">
    <source>
        <dbReference type="EMBL" id="KAG2944698.1"/>
    </source>
</evidence>
<evidence type="ECO:0000259" key="1">
    <source>
        <dbReference type="Pfam" id="PF05699"/>
    </source>
</evidence>
<comment type="caution">
    <text evidence="7">The sequence shown here is derived from an EMBL/GenBank/DDBJ whole genome shotgun (WGS) entry which is preliminary data.</text>
</comment>
<accession>A0A329T578</accession>
<dbReference type="Proteomes" id="UP000251314">
    <property type="component" value="Unassembled WGS sequence"/>
</dbReference>
<evidence type="ECO:0000313" key="8">
    <source>
        <dbReference type="Proteomes" id="UP000251314"/>
    </source>
</evidence>
<dbReference type="InterPro" id="IPR008906">
    <property type="entry name" value="HATC_C_dom"/>
</dbReference>
<dbReference type="EMBL" id="RCML01000034">
    <property type="protein sequence ID" value="KAG2996604.1"/>
    <property type="molecule type" value="Genomic_DNA"/>
</dbReference>
<dbReference type="Proteomes" id="UP000735874">
    <property type="component" value="Unassembled WGS sequence"/>
</dbReference>
<dbReference type="GO" id="GO:0046983">
    <property type="term" value="F:protein dimerization activity"/>
    <property type="evidence" value="ECO:0007669"/>
    <property type="project" value="InterPro"/>
</dbReference>